<dbReference type="OrthoDB" id="443682at2759"/>
<organism evidence="3 4">
    <name type="scientific">Chlorella sorokiniana</name>
    <name type="common">Freshwater green alga</name>
    <dbReference type="NCBI Taxonomy" id="3076"/>
    <lineage>
        <taxon>Eukaryota</taxon>
        <taxon>Viridiplantae</taxon>
        <taxon>Chlorophyta</taxon>
        <taxon>core chlorophytes</taxon>
        <taxon>Trebouxiophyceae</taxon>
        <taxon>Chlorellales</taxon>
        <taxon>Chlorellaceae</taxon>
        <taxon>Chlorella clade</taxon>
        <taxon>Chlorella</taxon>
    </lineage>
</organism>
<comment type="caution">
    <text evidence="3">The sequence shown here is derived from an EMBL/GenBank/DDBJ whole genome shotgun (WGS) entry which is preliminary data.</text>
</comment>
<sequence>MPAPPREDPPAAAESDAEEEEDECEYLLGFVEPPRKRADLLRHRFPSKVGGRPAWLDPLHLPTAEQLTCRVTGKPLEFLLQVYAPVDDNPEAFHRNLSLFICPDGDKLAQAGTVRALRCQLPRANRFYPPEPPKKTDVRPPQLPEDDRRASLARDRWRVLEHEQQAQQAQQAPANGAAAEGTGESSGGGLASAASASQQELAAQEEAAGGSSAGSSAETLAALLRMPPQLFPEAELVVEPEAVDSDDDGAGRDEHVRQLVQQYKQAAAEGEGYSEEELPNSLVDELEERVSPEQRHFAAFQARVGKEPAQCLRYCFDAAARPLWPSSKHIPAAGDIPPCEHCGAPRQFEFQVMPQLIVHLGAPADDPSAPDWGTIAVYSCSASCSSGVTPGASLPEESAYLEEFVWVQPPV</sequence>
<proteinExistence type="predicted"/>
<evidence type="ECO:0000259" key="2">
    <source>
        <dbReference type="Pfam" id="PF04194"/>
    </source>
</evidence>
<protein>
    <submittedName>
        <fullName evidence="3">Programmed cell death 2</fullName>
    </submittedName>
</protein>
<feature type="region of interest" description="Disordered" evidence="1">
    <location>
        <begin position="1"/>
        <end position="20"/>
    </location>
</feature>
<dbReference type="Proteomes" id="UP000239899">
    <property type="component" value="Unassembled WGS sequence"/>
</dbReference>
<feature type="compositionally biased region" description="Low complexity" evidence="1">
    <location>
        <begin position="191"/>
        <end position="214"/>
    </location>
</feature>
<dbReference type="PANTHER" id="PTHR12298:SF4">
    <property type="entry name" value="PROGRAMMED CELL DEATH PROTEIN 2"/>
    <property type="match status" value="1"/>
</dbReference>
<evidence type="ECO:0000313" key="4">
    <source>
        <dbReference type="Proteomes" id="UP000239899"/>
    </source>
</evidence>
<dbReference type="AlphaFoldDB" id="A0A2P6TGK3"/>
<reference evidence="3 4" key="1">
    <citation type="journal article" date="2018" name="Plant J.">
        <title>Genome sequences of Chlorella sorokiniana UTEX 1602 and Micractinium conductrix SAG 241.80: implications to maltose excretion by a green alga.</title>
        <authorList>
            <person name="Arriola M.B."/>
            <person name="Velmurugan N."/>
            <person name="Zhang Y."/>
            <person name="Plunkett M.H."/>
            <person name="Hondzo H."/>
            <person name="Barney B.M."/>
        </authorList>
    </citation>
    <scope>NUCLEOTIDE SEQUENCE [LARGE SCALE GENOMIC DNA]</scope>
    <source>
        <strain evidence="4">UTEX 1602</strain>
    </source>
</reference>
<evidence type="ECO:0000256" key="1">
    <source>
        <dbReference type="SAM" id="MobiDB-lite"/>
    </source>
</evidence>
<gene>
    <name evidence="3" type="ORF">C2E21_7810</name>
</gene>
<feature type="region of interest" description="Disordered" evidence="1">
    <location>
        <begin position="124"/>
        <end position="148"/>
    </location>
</feature>
<name>A0A2P6TGK3_CHLSO</name>
<dbReference type="InterPro" id="IPR007320">
    <property type="entry name" value="PDCD2_C"/>
</dbReference>
<accession>A0A2P6TGK3</accession>
<dbReference type="GO" id="GO:0005737">
    <property type="term" value="C:cytoplasm"/>
    <property type="evidence" value="ECO:0007669"/>
    <property type="project" value="InterPro"/>
</dbReference>
<dbReference type="PANTHER" id="PTHR12298">
    <property type="entry name" value="PCDC2 PROGRAMMED CELL DEATH PROTEIN 2 -RELATED"/>
    <property type="match status" value="1"/>
</dbReference>
<dbReference type="STRING" id="3076.A0A2P6TGK3"/>
<keyword evidence="4" id="KW-1185">Reference proteome</keyword>
<feature type="compositionally biased region" description="Low complexity" evidence="1">
    <location>
        <begin position="165"/>
        <end position="183"/>
    </location>
</feature>
<dbReference type="Pfam" id="PF04194">
    <property type="entry name" value="PDCD2_C"/>
    <property type="match status" value="1"/>
</dbReference>
<feature type="domain" description="Programmed cell death protein 2 C-terminal" evidence="2">
    <location>
        <begin position="295"/>
        <end position="408"/>
    </location>
</feature>
<feature type="region of interest" description="Disordered" evidence="1">
    <location>
        <begin position="161"/>
        <end position="214"/>
    </location>
</feature>
<evidence type="ECO:0000313" key="3">
    <source>
        <dbReference type="EMBL" id="PRW33257.1"/>
    </source>
</evidence>
<dbReference type="EMBL" id="LHPG02000017">
    <property type="protein sequence ID" value="PRW33257.1"/>
    <property type="molecule type" value="Genomic_DNA"/>
</dbReference>